<accession>A0A6J4T5V2</accession>
<dbReference type="GO" id="GO:0046872">
    <property type="term" value="F:metal ion binding"/>
    <property type="evidence" value="ECO:0007669"/>
    <property type="project" value="UniProtKB-UniRule"/>
</dbReference>
<dbReference type="GO" id="GO:0061599">
    <property type="term" value="F:molybdopterin molybdotransferase activity"/>
    <property type="evidence" value="ECO:0007669"/>
    <property type="project" value="UniProtKB-UniRule"/>
</dbReference>
<organism evidence="6">
    <name type="scientific">uncultured Sphingomonadaceae bacterium</name>
    <dbReference type="NCBI Taxonomy" id="169976"/>
    <lineage>
        <taxon>Bacteria</taxon>
        <taxon>Pseudomonadati</taxon>
        <taxon>Pseudomonadota</taxon>
        <taxon>Alphaproteobacteria</taxon>
        <taxon>Sphingomonadales</taxon>
        <taxon>Sphingomonadaceae</taxon>
        <taxon>environmental samples</taxon>
    </lineage>
</organism>
<protein>
    <recommendedName>
        <fullName evidence="3">Molybdopterin molybdenumtransferase</fullName>
        <ecNumber evidence="3">2.10.1.1</ecNumber>
    </recommendedName>
</protein>
<dbReference type="PANTHER" id="PTHR10192:SF5">
    <property type="entry name" value="GEPHYRIN"/>
    <property type="match status" value="1"/>
</dbReference>
<dbReference type="InterPro" id="IPR005110">
    <property type="entry name" value="MoeA_linker/N"/>
</dbReference>
<dbReference type="AlphaFoldDB" id="A0A6J4T5V2"/>
<dbReference type="UniPathway" id="UPA00344"/>
<evidence type="ECO:0000313" key="6">
    <source>
        <dbReference type="EMBL" id="CAA9514392.1"/>
    </source>
</evidence>
<comment type="function">
    <text evidence="3">Catalyzes the insertion of molybdate into adenylated molybdopterin with the concomitant release of AMP.</text>
</comment>
<dbReference type="GO" id="GO:0005829">
    <property type="term" value="C:cytosol"/>
    <property type="evidence" value="ECO:0007669"/>
    <property type="project" value="TreeGrafter"/>
</dbReference>
<dbReference type="PANTHER" id="PTHR10192">
    <property type="entry name" value="MOLYBDOPTERIN BIOSYNTHESIS PROTEIN"/>
    <property type="match status" value="1"/>
</dbReference>
<keyword evidence="3 6" id="KW-0808">Transferase</keyword>
<feature type="region of interest" description="Disordered" evidence="4">
    <location>
        <begin position="111"/>
        <end position="144"/>
    </location>
</feature>
<evidence type="ECO:0000256" key="4">
    <source>
        <dbReference type="SAM" id="MobiDB-lite"/>
    </source>
</evidence>
<evidence type="ECO:0000256" key="3">
    <source>
        <dbReference type="RuleBase" id="RU365090"/>
    </source>
</evidence>
<dbReference type="InterPro" id="IPR036135">
    <property type="entry name" value="MoeA_linker/N_sf"/>
</dbReference>
<dbReference type="GO" id="GO:0006777">
    <property type="term" value="P:Mo-molybdopterin cofactor biosynthetic process"/>
    <property type="evidence" value="ECO:0007669"/>
    <property type="project" value="UniProtKB-UniRule"/>
</dbReference>
<keyword evidence="2 3" id="KW-0501">Molybdenum cofactor biosynthesis</keyword>
<dbReference type="Gene3D" id="2.170.190.11">
    <property type="entry name" value="Molybdopterin biosynthesis moea protein, domain 3"/>
    <property type="match status" value="1"/>
</dbReference>
<feature type="region of interest" description="Disordered" evidence="4">
    <location>
        <begin position="83"/>
        <end position="102"/>
    </location>
</feature>
<feature type="non-terminal residue" evidence="6">
    <location>
        <position position="144"/>
    </location>
</feature>
<evidence type="ECO:0000256" key="1">
    <source>
        <dbReference type="ARBA" id="ARBA00005046"/>
    </source>
</evidence>
<feature type="domain" description="MoeA N-terminal and linker" evidence="5">
    <location>
        <begin position="1"/>
        <end position="143"/>
    </location>
</feature>
<gene>
    <name evidence="6" type="ORF">AVDCRST_MAG39-2201</name>
</gene>
<comment type="similarity">
    <text evidence="3">Belongs to the MoeA family.</text>
</comment>
<dbReference type="FunFam" id="2.170.190.11:FF:000001">
    <property type="entry name" value="Molybdopterin molybdenumtransferase"/>
    <property type="match status" value="1"/>
</dbReference>
<name>A0A6J4T5V2_9SPHN</name>
<keyword evidence="3" id="KW-0500">Molybdenum</keyword>
<keyword evidence="3" id="KW-0479">Metal-binding</keyword>
<proteinExistence type="inferred from homology"/>
<sequence length="144" mass="14869">MTVEDARAAMLDGAGVLGREEVALDDAVGRVLAERVLATRDQPPFDASAMDGWAVRAADLPAPEGLAIVGEATAGRGLPRALGPGEAARISTGAPVPDGADRVVIQEEAERREDRVRIPPADGGNWIRPRGGDFRAGDALLGPG</sequence>
<dbReference type="Pfam" id="PF03453">
    <property type="entry name" value="MoeA_N"/>
    <property type="match status" value="1"/>
</dbReference>
<dbReference type="InterPro" id="IPR038987">
    <property type="entry name" value="MoeA-like"/>
</dbReference>
<comment type="catalytic activity">
    <reaction evidence="3">
        <text>adenylyl-molybdopterin + molybdate = Mo-molybdopterin + AMP + H(+)</text>
        <dbReference type="Rhea" id="RHEA:35047"/>
        <dbReference type="ChEBI" id="CHEBI:15378"/>
        <dbReference type="ChEBI" id="CHEBI:36264"/>
        <dbReference type="ChEBI" id="CHEBI:62727"/>
        <dbReference type="ChEBI" id="CHEBI:71302"/>
        <dbReference type="ChEBI" id="CHEBI:456215"/>
    </reaction>
</comment>
<dbReference type="EC" id="2.10.1.1" evidence="3"/>
<evidence type="ECO:0000259" key="5">
    <source>
        <dbReference type="Pfam" id="PF03453"/>
    </source>
</evidence>
<dbReference type="EMBL" id="CADCVW010000091">
    <property type="protein sequence ID" value="CAA9514392.1"/>
    <property type="molecule type" value="Genomic_DNA"/>
</dbReference>
<reference evidence="6" key="1">
    <citation type="submission" date="2020-02" db="EMBL/GenBank/DDBJ databases">
        <authorList>
            <person name="Meier V. D."/>
        </authorList>
    </citation>
    <scope>NUCLEOTIDE SEQUENCE</scope>
    <source>
        <strain evidence="6">AVDCRST_MAG39</strain>
    </source>
</reference>
<dbReference type="SUPFAM" id="SSF63882">
    <property type="entry name" value="MoeA N-terminal region -like"/>
    <property type="match status" value="1"/>
</dbReference>
<evidence type="ECO:0000256" key="2">
    <source>
        <dbReference type="ARBA" id="ARBA00023150"/>
    </source>
</evidence>
<keyword evidence="3" id="KW-0460">Magnesium</keyword>
<comment type="cofactor">
    <cofactor evidence="3">
        <name>Mg(2+)</name>
        <dbReference type="ChEBI" id="CHEBI:18420"/>
    </cofactor>
</comment>
<comment type="pathway">
    <text evidence="1 3">Cofactor biosynthesis; molybdopterin biosynthesis.</text>
</comment>